<dbReference type="SUPFAM" id="SSF88713">
    <property type="entry name" value="Glycoside hydrolase/deacetylase"/>
    <property type="match status" value="1"/>
</dbReference>
<dbReference type="PROSITE" id="PS51677">
    <property type="entry name" value="NODB"/>
    <property type="match status" value="1"/>
</dbReference>
<dbReference type="GO" id="GO:0016810">
    <property type="term" value="F:hydrolase activity, acting on carbon-nitrogen (but not peptide) bonds"/>
    <property type="evidence" value="ECO:0007669"/>
    <property type="project" value="InterPro"/>
</dbReference>
<dbReference type="PANTHER" id="PTHR10587">
    <property type="entry name" value="GLYCOSYL TRANSFERASE-RELATED"/>
    <property type="match status" value="1"/>
</dbReference>
<protein>
    <submittedName>
        <fullName evidence="2">Polysaccharide deacetylase</fullName>
    </submittedName>
</protein>
<dbReference type="GO" id="GO:0016020">
    <property type="term" value="C:membrane"/>
    <property type="evidence" value="ECO:0007669"/>
    <property type="project" value="TreeGrafter"/>
</dbReference>
<accession>G8U0T2</accession>
<dbReference type="Gene3D" id="3.20.20.370">
    <property type="entry name" value="Glycoside hydrolase/deacetylase"/>
    <property type="match status" value="1"/>
</dbReference>
<dbReference type="Proteomes" id="UP000005439">
    <property type="component" value="Chromosome"/>
</dbReference>
<dbReference type="STRING" id="679936.Sulac_1892"/>
<name>G8U0T2_SULAD</name>
<reference evidence="2 3" key="2">
    <citation type="journal article" date="2012" name="Stand. Genomic Sci.">
        <title>Complete genome sequence of the moderately thermophilic mineral-sulfide-oxidizing firmicute Sulfobacillus acidophilus type strain (NAL(T)).</title>
        <authorList>
            <person name="Anderson I."/>
            <person name="Chertkov O."/>
            <person name="Chen A."/>
            <person name="Saunders E."/>
            <person name="Lapidus A."/>
            <person name="Nolan M."/>
            <person name="Lucas S."/>
            <person name="Hammon N."/>
            <person name="Deshpande S."/>
            <person name="Cheng J.F."/>
            <person name="Han C."/>
            <person name="Tapia R."/>
            <person name="Goodwin L.A."/>
            <person name="Pitluck S."/>
            <person name="Liolios K."/>
            <person name="Pagani I."/>
            <person name="Ivanova N."/>
            <person name="Mikhailova N."/>
            <person name="Pati A."/>
            <person name="Palaniappan K."/>
            <person name="Land M."/>
            <person name="Pan C."/>
            <person name="Rohde M."/>
            <person name="Pukall R."/>
            <person name="Goker M."/>
            <person name="Detter J.C."/>
            <person name="Woyke T."/>
            <person name="Bristow J."/>
            <person name="Eisen J.A."/>
            <person name="Markowitz V."/>
            <person name="Hugenholtz P."/>
            <person name="Kyrpides N.C."/>
            <person name="Klenk H.P."/>
            <person name="Mavromatis K."/>
        </authorList>
    </citation>
    <scope>NUCLEOTIDE SEQUENCE [LARGE SCALE GENOMIC DNA]</scope>
    <source>
        <strain evidence="3">ATCC 700253 / DSM 10332 / NAL</strain>
    </source>
</reference>
<reference evidence="3" key="1">
    <citation type="submission" date="2011-12" db="EMBL/GenBank/DDBJ databases">
        <title>The complete genome of chromosome of Sulfobacillus acidophilus DSM 10332.</title>
        <authorList>
            <person name="Lucas S."/>
            <person name="Han J."/>
            <person name="Lapidus A."/>
            <person name="Bruce D."/>
            <person name="Goodwin L."/>
            <person name="Pitluck S."/>
            <person name="Peters L."/>
            <person name="Kyrpides N."/>
            <person name="Mavromatis K."/>
            <person name="Ivanova N."/>
            <person name="Mikhailova N."/>
            <person name="Chertkov O."/>
            <person name="Saunders E."/>
            <person name="Detter J.C."/>
            <person name="Tapia R."/>
            <person name="Han C."/>
            <person name="Land M."/>
            <person name="Hauser L."/>
            <person name="Markowitz V."/>
            <person name="Cheng J.-F."/>
            <person name="Hugenholtz P."/>
            <person name="Woyke T."/>
            <person name="Wu D."/>
            <person name="Pukall R."/>
            <person name="Gehrich-Schroeter G."/>
            <person name="Schneider S."/>
            <person name="Klenk H.-P."/>
            <person name="Eisen J.A."/>
        </authorList>
    </citation>
    <scope>NUCLEOTIDE SEQUENCE [LARGE SCALE GENOMIC DNA]</scope>
    <source>
        <strain evidence="3">ATCC 700253 / DSM 10332 / NAL</strain>
    </source>
</reference>
<feature type="domain" description="NodB homology" evidence="1">
    <location>
        <begin position="54"/>
        <end position="231"/>
    </location>
</feature>
<dbReference type="CDD" id="cd10950">
    <property type="entry name" value="CE4_BsYlxY_like"/>
    <property type="match status" value="1"/>
</dbReference>
<evidence type="ECO:0000259" key="1">
    <source>
        <dbReference type="PROSITE" id="PS51677"/>
    </source>
</evidence>
<dbReference type="HOGENOM" id="CLU_021264_0_2_9"/>
<keyword evidence="3" id="KW-1185">Reference proteome</keyword>
<gene>
    <name evidence="2" type="ordered locus">Sulac_1892</name>
</gene>
<evidence type="ECO:0000313" key="3">
    <source>
        <dbReference type="Proteomes" id="UP000005439"/>
    </source>
</evidence>
<dbReference type="AlphaFoldDB" id="G8U0T2"/>
<dbReference type="PANTHER" id="PTHR10587:SF80">
    <property type="entry name" value="CHITOOLIGOSACCHARIDE DEACETYLASE"/>
    <property type="match status" value="1"/>
</dbReference>
<evidence type="ECO:0000313" key="2">
    <source>
        <dbReference type="EMBL" id="AEW05385.1"/>
    </source>
</evidence>
<dbReference type="GO" id="GO:0005975">
    <property type="term" value="P:carbohydrate metabolic process"/>
    <property type="evidence" value="ECO:0007669"/>
    <property type="project" value="InterPro"/>
</dbReference>
<dbReference type="InterPro" id="IPR011330">
    <property type="entry name" value="Glyco_hydro/deAcase_b/a-brl"/>
</dbReference>
<dbReference type="Pfam" id="PF01522">
    <property type="entry name" value="Polysacc_deac_1"/>
    <property type="match status" value="1"/>
</dbReference>
<dbReference type="PATRIC" id="fig|679936.5.peg.1958"/>
<dbReference type="EMBL" id="CP003179">
    <property type="protein sequence ID" value="AEW05385.1"/>
    <property type="molecule type" value="Genomic_DNA"/>
</dbReference>
<organism evidence="2 3">
    <name type="scientific">Sulfobacillus acidophilus (strain ATCC 700253 / DSM 10332 / NAL)</name>
    <dbReference type="NCBI Taxonomy" id="679936"/>
    <lineage>
        <taxon>Bacteria</taxon>
        <taxon>Bacillati</taxon>
        <taxon>Bacillota</taxon>
        <taxon>Clostridia</taxon>
        <taxon>Eubacteriales</taxon>
        <taxon>Clostridiales Family XVII. Incertae Sedis</taxon>
        <taxon>Sulfobacillus</taxon>
    </lineage>
</organism>
<dbReference type="InterPro" id="IPR002509">
    <property type="entry name" value="NODB_dom"/>
</dbReference>
<dbReference type="KEGG" id="sap:Sulac_1892"/>
<dbReference type="InterPro" id="IPR050248">
    <property type="entry name" value="Polysacc_deacetylase_ArnD"/>
</dbReference>
<proteinExistence type="predicted"/>
<sequence>MGFRVISLRTPTAKLIFLTLLLIGLAAGLNPRVLHAHPATVPDIPVYRVKTSQKVMALTINVVWGTSYVPQLAQILEKAGVPATFMLGGAWAKAHPDLVRQLARDGNELGNHGWNHAHPTQLGYEALVDDIRRTNDTIQSIAGVMPTVYAPPYGEFNRTVLQAAQSLHMTLTMWTIDTIDWRPSSSVDYMVNKISRLKAPGAIVLMHPTDRTVAALPLIIEVLKADGYRLVTVTRLLQSGTPATDAQ</sequence>